<reference evidence="1 2" key="1">
    <citation type="journal article" date="2019" name="Nat. Ecol. Evol.">
        <title>Megaphylogeny resolves global patterns of mushroom evolution.</title>
        <authorList>
            <person name="Varga T."/>
            <person name="Krizsan K."/>
            <person name="Foldi C."/>
            <person name="Dima B."/>
            <person name="Sanchez-Garcia M."/>
            <person name="Sanchez-Ramirez S."/>
            <person name="Szollosi G.J."/>
            <person name="Szarkandi J.G."/>
            <person name="Papp V."/>
            <person name="Albert L."/>
            <person name="Andreopoulos W."/>
            <person name="Angelini C."/>
            <person name="Antonin V."/>
            <person name="Barry K.W."/>
            <person name="Bougher N.L."/>
            <person name="Buchanan P."/>
            <person name="Buyck B."/>
            <person name="Bense V."/>
            <person name="Catcheside P."/>
            <person name="Chovatia M."/>
            <person name="Cooper J."/>
            <person name="Damon W."/>
            <person name="Desjardin D."/>
            <person name="Finy P."/>
            <person name="Geml J."/>
            <person name="Haridas S."/>
            <person name="Hughes K."/>
            <person name="Justo A."/>
            <person name="Karasinski D."/>
            <person name="Kautmanova I."/>
            <person name="Kiss B."/>
            <person name="Kocsube S."/>
            <person name="Kotiranta H."/>
            <person name="LaButti K.M."/>
            <person name="Lechner B.E."/>
            <person name="Liimatainen K."/>
            <person name="Lipzen A."/>
            <person name="Lukacs Z."/>
            <person name="Mihaltcheva S."/>
            <person name="Morgado L.N."/>
            <person name="Niskanen T."/>
            <person name="Noordeloos M.E."/>
            <person name="Ohm R.A."/>
            <person name="Ortiz-Santana B."/>
            <person name="Ovrebo C."/>
            <person name="Racz N."/>
            <person name="Riley R."/>
            <person name="Savchenko A."/>
            <person name="Shiryaev A."/>
            <person name="Soop K."/>
            <person name="Spirin V."/>
            <person name="Szebenyi C."/>
            <person name="Tomsovsky M."/>
            <person name="Tulloss R.E."/>
            <person name="Uehling J."/>
            <person name="Grigoriev I.V."/>
            <person name="Vagvolgyi C."/>
            <person name="Papp T."/>
            <person name="Martin F.M."/>
            <person name="Miettinen O."/>
            <person name="Hibbett D.S."/>
            <person name="Nagy L.G."/>
        </authorList>
    </citation>
    <scope>NUCLEOTIDE SEQUENCE [LARGE SCALE GENOMIC DNA]</scope>
    <source>
        <strain evidence="1 2">CBS 166.37</strain>
    </source>
</reference>
<gene>
    <name evidence="1" type="ORF">BDQ12DRAFT_665976</name>
</gene>
<dbReference type="OrthoDB" id="3269282at2759"/>
<keyword evidence="2" id="KW-1185">Reference proteome</keyword>
<evidence type="ECO:0000313" key="1">
    <source>
        <dbReference type="EMBL" id="TFK38735.1"/>
    </source>
</evidence>
<dbReference type="AlphaFoldDB" id="A0A5C3M155"/>
<dbReference type="Proteomes" id="UP000308652">
    <property type="component" value="Unassembled WGS sequence"/>
</dbReference>
<dbReference type="STRING" id="68775.A0A5C3M155"/>
<name>A0A5C3M155_9AGAR</name>
<sequence length="155" mass="16715">MSTTTLLQTTSSSPETATIMLSPTSELDGGRVVRFDSECVLIPDHSRSKRPRVLTKSYSLPLWKRKAQQTSDSEGGEDVLASPVAEETHVVLKVYQEGVEVTEQGTLNVNVATDSQASVTMSCPPIAVCIRRFTPPSLPSAHTTTFAAHLPSSSR</sequence>
<evidence type="ECO:0000313" key="2">
    <source>
        <dbReference type="Proteomes" id="UP000308652"/>
    </source>
</evidence>
<proteinExistence type="predicted"/>
<accession>A0A5C3M155</accession>
<protein>
    <submittedName>
        <fullName evidence="1">Uncharacterized protein</fullName>
    </submittedName>
</protein>
<organism evidence="1 2">
    <name type="scientific">Crucibulum laeve</name>
    <dbReference type="NCBI Taxonomy" id="68775"/>
    <lineage>
        <taxon>Eukaryota</taxon>
        <taxon>Fungi</taxon>
        <taxon>Dikarya</taxon>
        <taxon>Basidiomycota</taxon>
        <taxon>Agaricomycotina</taxon>
        <taxon>Agaricomycetes</taxon>
        <taxon>Agaricomycetidae</taxon>
        <taxon>Agaricales</taxon>
        <taxon>Agaricineae</taxon>
        <taxon>Nidulariaceae</taxon>
        <taxon>Crucibulum</taxon>
    </lineage>
</organism>
<dbReference type="EMBL" id="ML213602">
    <property type="protein sequence ID" value="TFK38735.1"/>
    <property type="molecule type" value="Genomic_DNA"/>
</dbReference>